<comment type="caution">
    <text evidence="2">The sequence shown here is derived from an EMBL/GenBank/DDBJ whole genome shotgun (WGS) entry which is preliminary data.</text>
</comment>
<dbReference type="Proteomes" id="UP000475214">
    <property type="component" value="Unassembled WGS sequence"/>
</dbReference>
<keyword evidence="1" id="KW-0732">Signal</keyword>
<sequence length="128" mass="13781">MTIVKRFTAVAGAAALALPLVACGGDDGDYCDLISGVRDDYSGTDAPEGDDMQEALDRFQEIADAAPSDVQEDWQTLVDGMEAFADPEGMAEMDQDELTELSEQMDPATESVETHVLEECDIDLQEDA</sequence>
<dbReference type="AlphaFoldDB" id="A0A6L9S4C3"/>
<protein>
    <submittedName>
        <fullName evidence="2">Uncharacterized protein</fullName>
    </submittedName>
</protein>
<evidence type="ECO:0000256" key="1">
    <source>
        <dbReference type="SAM" id="SignalP"/>
    </source>
</evidence>
<organism evidence="2 3">
    <name type="scientific">Phytoactinopolyspora halotolerans</name>
    <dbReference type="NCBI Taxonomy" id="1981512"/>
    <lineage>
        <taxon>Bacteria</taxon>
        <taxon>Bacillati</taxon>
        <taxon>Actinomycetota</taxon>
        <taxon>Actinomycetes</taxon>
        <taxon>Jiangellales</taxon>
        <taxon>Jiangellaceae</taxon>
        <taxon>Phytoactinopolyspora</taxon>
    </lineage>
</organism>
<name>A0A6L9S4C3_9ACTN</name>
<dbReference type="RefSeq" id="WP_163733513.1">
    <property type="nucleotide sequence ID" value="NZ_JAAGOA010000003.1"/>
</dbReference>
<dbReference type="EMBL" id="JAAGOA010000003">
    <property type="protein sequence ID" value="NED99483.1"/>
    <property type="molecule type" value="Genomic_DNA"/>
</dbReference>
<reference evidence="2 3" key="1">
    <citation type="submission" date="2020-02" db="EMBL/GenBank/DDBJ databases">
        <authorList>
            <person name="Li X.-J."/>
            <person name="Han X.-M."/>
        </authorList>
    </citation>
    <scope>NUCLEOTIDE SEQUENCE [LARGE SCALE GENOMIC DNA]</scope>
    <source>
        <strain evidence="2 3">CCTCC AB 2017055</strain>
    </source>
</reference>
<evidence type="ECO:0000313" key="3">
    <source>
        <dbReference type="Proteomes" id="UP000475214"/>
    </source>
</evidence>
<proteinExistence type="predicted"/>
<accession>A0A6L9S4C3</accession>
<evidence type="ECO:0000313" key="2">
    <source>
        <dbReference type="EMBL" id="NED99483.1"/>
    </source>
</evidence>
<keyword evidence="3" id="KW-1185">Reference proteome</keyword>
<gene>
    <name evidence="2" type="ORF">G1H10_04815</name>
</gene>
<feature type="signal peptide" evidence="1">
    <location>
        <begin position="1"/>
        <end position="22"/>
    </location>
</feature>
<feature type="chain" id="PRO_5038940942" evidence="1">
    <location>
        <begin position="23"/>
        <end position="128"/>
    </location>
</feature>